<sequence>MTITSDPRTAPEKPAGDTVRSALRTGRTALGVRVGTWAVVAAAGLALPYMVALYPLQVATQGVTQGILALSIGWLLRQTGLLSFGHAAFYGVTGYVVGNLAIHTGLPPLPALLLGILGGTVLSLLFALVIARSTGIAFAMLSLALGMMLWVAAYRSRALTDGLDGMVVELHGDFLGRDVADYAGPVHAWPIVWLVLMATIGGLWLVSRTVFGRRLTAIRENEERVRFSGVSTVLPRIAAITISGFCASLAGAVAVLQKAFVSPDDLFFSASGLALIVAVIGGIGSVWGPPLGAIAFAILQALLAKSGHYQAVLGLSLMAFVLLAPGGGAQVVDRIRTAVTRRRGRSTDA</sequence>
<dbReference type="GO" id="GO:0015658">
    <property type="term" value="F:branched-chain amino acid transmembrane transporter activity"/>
    <property type="evidence" value="ECO:0007669"/>
    <property type="project" value="InterPro"/>
</dbReference>
<keyword evidence="4 6" id="KW-1133">Transmembrane helix</keyword>
<dbReference type="InterPro" id="IPR043428">
    <property type="entry name" value="LivM-like"/>
</dbReference>
<dbReference type="AlphaFoldDB" id="A0A511DD42"/>
<keyword evidence="2" id="KW-1003">Cell membrane</keyword>
<evidence type="ECO:0000313" key="8">
    <source>
        <dbReference type="Proteomes" id="UP000321685"/>
    </source>
</evidence>
<dbReference type="Proteomes" id="UP000321685">
    <property type="component" value="Unassembled WGS sequence"/>
</dbReference>
<reference evidence="7 8" key="1">
    <citation type="submission" date="2019-07" db="EMBL/GenBank/DDBJ databases">
        <title>Whole genome shotgun sequence of Pseudonocardia sulfidoxydans NBRC 16205.</title>
        <authorList>
            <person name="Hosoyama A."/>
            <person name="Uohara A."/>
            <person name="Ohji S."/>
            <person name="Ichikawa N."/>
        </authorList>
    </citation>
    <scope>NUCLEOTIDE SEQUENCE [LARGE SCALE GENOMIC DNA]</scope>
    <source>
        <strain evidence="7 8">NBRC 16205</strain>
    </source>
</reference>
<evidence type="ECO:0000256" key="3">
    <source>
        <dbReference type="ARBA" id="ARBA00022692"/>
    </source>
</evidence>
<dbReference type="OrthoDB" id="9814461at2"/>
<gene>
    <name evidence="7" type="ORF">PSU4_16630</name>
</gene>
<feature type="transmembrane region" description="Helical" evidence="6">
    <location>
        <begin position="112"/>
        <end position="131"/>
    </location>
</feature>
<organism evidence="7 8">
    <name type="scientific">Pseudonocardia sulfidoxydans NBRC 16205</name>
    <dbReference type="NCBI Taxonomy" id="1223511"/>
    <lineage>
        <taxon>Bacteria</taxon>
        <taxon>Bacillati</taxon>
        <taxon>Actinomycetota</taxon>
        <taxon>Actinomycetes</taxon>
        <taxon>Pseudonocardiales</taxon>
        <taxon>Pseudonocardiaceae</taxon>
        <taxon>Pseudonocardia</taxon>
    </lineage>
</organism>
<keyword evidence="3 6" id="KW-0812">Transmembrane</keyword>
<dbReference type="CDD" id="cd06581">
    <property type="entry name" value="TM_PBP1_LivM_like"/>
    <property type="match status" value="1"/>
</dbReference>
<evidence type="ECO:0000256" key="4">
    <source>
        <dbReference type="ARBA" id="ARBA00022989"/>
    </source>
</evidence>
<dbReference type="PANTHER" id="PTHR30482:SF17">
    <property type="entry name" value="ABC TRANSPORTER ATP-BINDING PROTEIN"/>
    <property type="match status" value="1"/>
</dbReference>
<feature type="transmembrane region" description="Helical" evidence="6">
    <location>
        <begin position="311"/>
        <end position="332"/>
    </location>
</feature>
<feature type="transmembrane region" description="Helical" evidence="6">
    <location>
        <begin position="191"/>
        <end position="212"/>
    </location>
</feature>
<dbReference type="GO" id="GO:0005886">
    <property type="term" value="C:plasma membrane"/>
    <property type="evidence" value="ECO:0007669"/>
    <property type="project" value="UniProtKB-SubCell"/>
</dbReference>
<feature type="transmembrane region" description="Helical" evidence="6">
    <location>
        <begin position="58"/>
        <end position="76"/>
    </location>
</feature>
<evidence type="ECO:0000256" key="1">
    <source>
        <dbReference type="ARBA" id="ARBA00004651"/>
    </source>
</evidence>
<proteinExistence type="predicted"/>
<feature type="transmembrane region" description="Helical" evidence="6">
    <location>
        <begin position="136"/>
        <end position="154"/>
    </location>
</feature>
<keyword evidence="8" id="KW-1185">Reference proteome</keyword>
<protein>
    <submittedName>
        <fullName evidence="7">Branched-chain amino acid ABC transporter permease</fullName>
    </submittedName>
</protein>
<feature type="transmembrane region" description="Helical" evidence="6">
    <location>
        <begin position="88"/>
        <end position="106"/>
    </location>
</feature>
<dbReference type="RefSeq" id="WP_147104454.1">
    <property type="nucleotide sequence ID" value="NZ_BJVJ01000011.1"/>
</dbReference>
<evidence type="ECO:0000313" key="7">
    <source>
        <dbReference type="EMBL" id="GEL22709.1"/>
    </source>
</evidence>
<accession>A0A511DD42</accession>
<dbReference type="EMBL" id="BJVJ01000011">
    <property type="protein sequence ID" value="GEL22709.1"/>
    <property type="molecule type" value="Genomic_DNA"/>
</dbReference>
<dbReference type="InterPro" id="IPR001851">
    <property type="entry name" value="ABC_transp_permease"/>
</dbReference>
<comment type="subcellular location">
    <subcellularLocation>
        <location evidence="1">Cell membrane</location>
        <topology evidence="1">Multi-pass membrane protein</topology>
    </subcellularLocation>
</comment>
<keyword evidence="5 6" id="KW-0472">Membrane</keyword>
<dbReference type="Pfam" id="PF02653">
    <property type="entry name" value="BPD_transp_2"/>
    <property type="match status" value="1"/>
</dbReference>
<comment type="caution">
    <text evidence="7">The sequence shown here is derived from an EMBL/GenBank/DDBJ whole genome shotgun (WGS) entry which is preliminary data.</text>
</comment>
<evidence type="ECO:0000256" key="2">
    <source>
        <dbReference type="ARBA" id="ARBA00022475"/>
    </source>
</evidence>
<feature type="transmembrane region" description="Helical" evidence="6">
    <location>
        <begin position="266"/>
        <end position="299"/>
    </location>
</feature>
<name>A0A511DD42_9PSEU</name>
<feature type="transmembrane region" description="Helical" evidence="6">
    <location>
        <begin position="30"/>
        <end position="52"/>
    </location>
</feature>
<evidence type="ECO:0000256" key="6">
    <source>
        <dbReference type="SAM" id="Phobius"/>
    </source>
</evidence>
<feature type="transmembrane region" description="Helical" evidence="6">
    <location>
        <begin position="233"/>
        <end position="254"/>
    </location>
</feature>
<dbReference type="PANTHER" id="PTHR30482">
    <property type="entry name" value="HIGH-AFFINITY BRANCHED-CHAIN AMINO ACID TRANSPORT SYSTEM PERMEASE"/>
    <property type="match status" value="1"/>
</dbReference>
<evidence type="ECO:0000256" key="5">
    <source>
        <dbReference type="ARBA" id="ARBA00023136"/>
    </source>
</evidence>